<proteinExistence type="predicted"/>
<evidence type="ECO:0000256" key="1">
    <source>
        <dbReference type="SAM" id="MobiDB-lite"/>
    </source>
</evidence>
<evidence type="ECO:0000313" key="4">
    <source>
        <dbReference type="WBParaSite" id="HPBE_0000292601-mRNA-1"/>
    </source>
</evidence>
<dbReference type="WBParaSite" id="HPBE_0000292601-mRNA-1">
    <property type="protein sequence ID" value="HPBE_0000292601-mRNA-1"/>
    <property type="gene ID" value="HPBE_0000292601"/>
</dbReference>
<feature type="compositionally biased region" description="Basic and acidic residues" evidence="1">
    <location>
        <begin position="1"/>
        <end position="17"/>
    </location>
</feature>
<reference evidence="4" key="2">
    <citation type="submission" date="2019-09" db="UniProtKB">
        <authorList>
            <consortium name="WormBaseParasite"/>
        </authorList>
    </citation>
    <scope>IDENTIFICATION</scope>
</reference>
<dbReference type="Proteomes" id="UP000050761">
    <property type="component" value="Unassembled WGS sequence"/>
</dbReference>
<protein>
    <submittedName>
        <fullName evidence="4">RRM domain-containing protein</fullName>
    </submittedName>
</protein>
<keyword evidence="3" id="KW-1185">Reference proteome</keyword>
<dbReference type="AlphaFoldDB" id="A0A183F9T4"/>
<evidence type="ECO:0000313" key="3">
    <source>
        <dbReference type="Proteomes" id="UP000050761"/>
    </source>
</evidence>
<dbReference type="EMBL" id="UZAH01005529">
    <property type="protein sequence ID" value="VDO29371.1"/>
    <property type="molecule type" value="Genomic_DNA"/>
</dbReference>
<feature type="region of interest" description="Disordered" evidence="1">
    <location>
        <begin position="1"/>
        <end position="39"/>
    </location>
</feature>
<dbReference type="OrthoDB" id="5874782at2759"/>
<reference evidence="2 3" key="1">
    <citation type="submission" date="2018-11" db="EMBL/GenBank/DDBJ databases">
        <authorList>
            <consortium name="Pathogen Informatics"/>
        </authorList>
    </citation>
    <scope>NUCLEOTIDE SEQUENCE [LARGE SCALE GENOMIC DNA]</scope>
</reference>
<accession>A0A183F9T4</accession>
<evidence type="ECO:0000313" key="2">
    <source>
        <dbReference type="EMBL" id="VDO29371.1"/>
    </source>
</evidence>
<name>A0A183F9T4_HELPZ</name>
<sequence>MKEKLLQQKREKREEKRKIKAAMKQQKARRRRKNDAVGENESVSKNMAISCSRYGILPLVDLSVFWRIFVPGKVFLNRWLVLDEIPSHRYGVIAYLVVEKSEAATEILEIACESGYTFRNMEMSHFHLDVRTRRLFLNNACEVVKSTELMDINLKDGRALPHNYWRGGPEYAPLSWHNKGQRKEIHPLEIVTFACILSLDVRFGWVRG</sequence>
<organism evidence="3 4">
    <name type="scientific">Heligmosomoides polygyrus</name>
    <name type="common">Parasitic roundworm</name>
    <dbReference type="NCBI Taxonomy" id="6339"/>
    <lineage>
        <taxon>Eukaryota</taxon>
        <taxon>Metazoa</taxon>
        <taxon>Ecdysozoa</taxon>
        <taxon>Nematoda</taxon>
        <taxon>Chromadorea</taxon>
        <taxon>Rhabditida</taxon>
        <taxon>Rhabditina</taxon>
        <taxon>Rhabditomorpha</taxon>
        <taxon>Strongyloidea</taxon>
        <taxon>Heligmosomidae</taxon>
        <taxon>Heligmosomoides</taxon>
    </lineage>
</organism>
<accession>A0A3P7U512</accession>
<gene>
    <name evidence="2" type="ORF">HPBE_LOCUS2927</name>
</gene>
<feature type="compositionally biased region" description="Basic residues" evidence="1">
    <location>
        <begin position="18"/>
        <end position="33"/>
    </location>
</feature>